<feature type="transmembrane region" description="Helical" evidence="5">
    <location>
        <begin position="304"/>
        <end position="329"/>
    </location>
</feature>
<feature type="transmembrane region" description="Helical" evidence="5">
    <location>
        <begin position="260"/>
        <end position="284"/>
    </location>
</feature>
<evidence type="ECO:0000256" key="3">
    <source>
        <dbReference type="ARBA" id="ARBA00022989"/>
    </source>
</evidence>
<keyword evidence="3 5" id="KW-1133">Transmembrane helix</keyword>
<accession>A0A2M7QF10</accession>
<gene>
    <name evidence="7" type="ORF">COY90_00605</name>
</gene>
<dbReference type="Proteomes" id="UP000230108">
    <property type="component" value="Unassembled WGS sequence"/>
</dbReference>
<sequence>MSVSIISTISVIEYLTQYKTQLVAILFFVLFINSINTRSRTKQFIYLMIVTMVVNLFIQIALYYFPNNFIRLLVNDKYYEVLRLNAARSRYFIDMYESALIPLLFINITLIHTQERIIRWLIILLISASALLSSFRTHLLMLIISSMSLLLFIKKSVFSYRNIALVFLFFALIIYIPRFQQNNTSSFTRLVDPSESDYSTVFSRIYYWKESYKIFSAYPVFGIGLSNYYDLLQGKKTIVFSLSDPQNRLDKITQTHPHNIVLATLAETGLVGFIALMLLLGYFIKEDASVFLSKNVNLKLVSISFWSLFFFALLNPPTIIQYQVLFWTLRGLLYNKNL</sequence>
<reference evidence="8" key="1">
    <citation type="submission" date="2017-09" db="EMBL/GenBank/DDBJ databases">
        <title>Depth-based differentiation of microbial function through sediment-hosted aquifers and enrichment of novel symbionts in the deep terrestrial subsurface.</title>
        <authorList>
            <person name="Probst A.J."/>
            <person name="Ladd B."/>
            <person name="Jarett J.K."/>
            <person name="Geller-Mcgrath D.E."/>
            <person name="Sieber C.M.K."/>
            <person name="Emerson J.B."/>
            <person name="Anantharaman K."/>
            <person name="Thomas B.C."/>
            <person name="Malmstrom R."/>
            <person name="Stieglmeier M."/>
            <person name="Klingl A."/>
            <person name="Woyke T."/>
            <person name="Ryan C.M."/>
            <person name="Banfield J.F."/>
        </authorList>
    </citation>
    <scope>NUCLEOTIDE SEQUENCE [LARGE SCALE GENOMIC DNA]</scope>
</reference>
<feature type="transmembrane region" description="Helical" evidence="5">
    <location>
        <begin position="44"/>
        <end position="65"/>
    </location>
</feature>
<comment type="caution">
    <text evidence="7">The sequence shown here is derived from an EMBL/GenBank/DDBJ whole genome shotgun (WGS) entry which is preliminary data.</text>
</comment>
<evidence type="ECO:0000256" key="2">
    <source>
        <dbReference type="ARBA" id="ARBA00022692"/>
    </source>
</evidence>
<feature type="domain" description="O-antigen ligase-related" evidence="6">
    <location>
        <begin position="122"/>
        <end position="276"/>
    </location>
</feature>
<proteinExistence type="predicted"/>
<dbReference type="Pfam" id="PF04932">
    <property type="entry name" value="Wzy_C"/>
    <property type="match status" value="1"/>
</dbReference>
<dbReference type="PANTHER" id="PTHR37422">
    <property type="entry name" value="TEICHURONIC ACID BIOSYNTHESIS PROTEIN TUAE"/>
    <property type="match status" value="1"/>
</dbReference>
<evidence type="ECO:0000256" key="1">
    <source>
        <dbReference type="ARBA" id="ARBA00004141"/>
    </source>
</evidence>
<feature type="transmembrane region" description="Helical" evidence="5">
    <location>
        <begin position="20"/>
        <end position="37"/>
    </location>
</feature>
<evidence type="ECO:0000259" key="6">
    <source>
        <dbReference type="Pfam" id="PF04932"/>
    </source>
</evidence>
<dbReference type="PANTHER" id="PTHR37422:SF13">
    <property type="entry name" value="LIPOPOLYSACCHARIDE BIOSYNTHESIS PROTEIN PA4999-RELATED"/>
    <property type="match status" value="1"/>
</dbReference>
<dbReference type="EMBL" id="PFLF01000017">
    <property type="protein sequence ID" value="PIY69443.1"/>
    <property type="molecule type" value="Genomic_DNA"/>
</dbReference>
<feature type="transmembrane region" description="Helical" evidence="5">
    <location>
        <begin position="122"/>
        <end position="152"/>
    </location>
</feature>
<dbReference type="InterPro" id="IPR007016">
    <property type="entry name" value="O-antigen_ligase-rel_domated"/>
</dbReference>
<feature type="transmembrane region" description="Helical" evidence="5">
    <location>
        <begin position="158"/>
        <end position="176"/>
    </location>
</feature>
<dbReference type="GO" id="GO:0016020">
    <property type="term" value="C:membrane"/>
    <property type="evidence" value="ECO:0007669"/>
    <property type="project" value="UniProtKB-SubCell"/>
</dbReference>
<protein>
    <recommendedName>
        <fullName evidence="6">O-antigen ligase-related domain-containing protein</fullName>
    </recommendedName>
</protein>
<organism evidence="7 8">
    <name type="scientific">Candidatus Roizmanbacteria bacterium CG_4_10_14_0_8_um_filter_39_9</name>
    <dbReference type="NCBI Taxonomy" id="1974829"/>
    <lineage>
        <taxon>Bacteria</taxon>
        <taxon>Candidatus Roizmaniibacteriota</taxon>
    </lineage>
</organism>
<evidence type="ECO:0000256" key="5">
    <source>
        <dbReference type="SAM" id="Phobius"/>
    </source>
</evidence>
<keyword evidence="4 5" id="KW-0472">Membrane</keyword>
<evidence type="ECO:0000256" key="4">
    <source>
        <dbReference type="ARBA" id="ARBA00023136"/>
    </source>
</evidence>
<feature type="transmembrane region" description="Helical" evidence="5">
    <location>
        <begin position="91"/>
        <end position="110"/>
    </location>
</feature>
<dbReference type="InterPro" id="IPR051533">
    <property type="entry name" value="WaaL-like"/>
</dbReference>
<comment type="subcellular location">
    <subcellularLocation>
        <location evidence="1">Membrane</location>
        <topology evidence="1">Multi-pass membrane protein</topology>
    </subcellularLocation>
</comment>
<keyword evidence="2 5" id="KW-0812">Transmembrane</keyword>
<dbReference type="AlphaFoldDB" id="A0A2M7QF10"/>
<name>A0A2M7QF10_9BACT</name>
<evidence type="ECO:0000313" key="8">
    <source>
        <dbReference type="Proteomes" id="UP000230108"/>
    </source>
</evidence>
<evidence type="ECO:0000313" key="7">
    <source>
        <dbReference type="EMBL" id="PIY69443.1"/>
    </source>
</evidence>